<dbReference type="Pfam" id="PF21597">
    <property type="entry name" value="TetR_C_43"/>
    <property type="match status" value="1"/>
</dbReference>
<dbReference type="Gene3D" id="1.10.357.10">
    <property type="entry name" value="Tetracycline Repressor, domain 2"/>
    <property type="match status" value="1"/>
</dbReference>
<dbReference type="RefSeq" id="WP_416343583.1">
    <property type="nucleotide sequence ID" value="NZ_JALQCY010000002.1"/>
</dbReference>
<evidence type="ECO:0000256" key="1">
    <source>
        <dbReference type="ARBA" id="ARBA00023015"/>
    </source>
</evidence>
<dbReference type="PROSITE" id="PS50977">
    <property type="entry name" value="HTH_TETR_2"/>
    <property type="match status" value="1"/>
</dbReference>
<sequence length="180" mass="19622">MTATRSDAARSRRRILEAARGRDVDSLRLNEVARDAGLGVATVYRHFPTVHALVEALSMERLEQLRDLAARASSHDSAITGLELLVREALRLQLEDGGLQRVLLASHDESDRARRLKQEIVTTFTAVFDRAAADGAVRPGLTAEHVMHLVCGVEHAVRVGAPEDREPLLEVALAGLRAPA</sequence>
<dbReference type="EMBL" id="JALQCY010000002">
    <property type="protein sequence ID" value="MCK9793751.1"/>
    <property type="molecule type" value="Genomic_DNA"/>
</dbReference>
<keyword evidence="7" id="KW-1185">Reference proteome</keyword>
<reference evidence="6 7" key="1">
    <citation type="submission" date="2022-02" db="EMBL/GenBank/DDBJ databases">
        <title>The car tank lid bacteriome: a reservoir of bacteria with potential in bioremediation of fuel.</title>
        <authorList>
            <person name="Vidal-Verdu A."/>
            <person name="Gomez-Martinez D."/>
            <person name="Latorre-Perez A."/>
            <person name="Pereto J."/>
            <person name="Porcar M."/>
        </authorList>
    </citation>
    <scope>NUCLEOTIDE SEQUENCE [LARGE SCALE GENOMIC DNA]</scope>
    <source>
        <strain evidence="6 7">4D.3</strain>
    </source>
</reference>
<dbReference type="PANTHER" id="PTHR30055">
    <property type="entry name" value="HTH-TYPE TRANSCRIPTIONAL REGULATOR RUTR"/>
    <property type="match status" value="1"/>
</dbReference>
<dbReference type="InterPro" id="IPR009057">
    <property type="entry name" value="Homeodomain-like_sf"/>
</dbReference>
<keyword evidence="1" id="KW-0805">Transcription regulation</keyword>
<organism evidence="6 7">
    <name type="scientific">Isoptericola peretonis</name>
    <dbReference type="NCBI Taxonomy" id="2918523"/>
    <lineage>
        <taxon>Bacteria</taxon>
        <taxon>Bacillati</taxon>
        <taxon>Actinomycetota</taxon>
        <taxon>Actinomycetes</taxon>
        <taxon>Micrococcales</taxon>
        <taxon>Promicromonosporaceae</taxon>
        <taxon>Isoptericola</taxon>
    </lineage>
</organism>
<evidence type="ECO:0000256" key="4">
    <source>
        <dbReference type="PROSITE-ProRule" id="PRU00335"/>
    </source>
</evidence>
<dbReference type="InterPro" id="IPR001647">
    <property type="entry name" value="HTH_TetR"/>
</dbReference>
<dbReference type="SUPFAM" id="SSF48498">
    <property type="entry name" value="Tetracyclin repressor-like, C-terminal domain"/>
    <property type="match status" value="1"/>
</dbReference>
<name>A0ABT0J2N1_9MICO</name>
<keyword evidence="2 4" id="KW-0238">DNA-binding</keyword>
<dbReference type="InterPro" id="IPR036271">
    <property type="entry name" value="Tet_transcr_reg_TetR-rel_C_sf"/>
</dbReference>
<feature type="DNA-binding region" description="H-T-H motif" evidence="4">
    <location>
        <begin position="28"/>
        <end position="47"/>
    </location>
</feature>
<feature type="domain" description="HTH tetR-type" evidence="5">
    <location>
        <begin position="5"/>
        <end position="65"/>
    </location>
</feature>
<dbReference type="Proteomes" id="UP001651050">
    <property type="component" value="Unassembled WGS sequence"/>
</dbReference>
<accession>A0ABT0J2N1</accession>
<evidence type="ECO:0000313" key="6">
    <source>
        <dbReference type="EMBL" id="MCK9793751.1"/>
    </source>
</evidence>
<evidence type="ECO:0000313" key="7">
    <source>
        <dbReference type="Proteomes" id="UP001651050"/>
    </source>
</evidence>
<comment type="caution">
    <text evidence="6">The sequence shown here is derived from an EMBL/GenBank/DDBJ whole genome shotgun (WGS) entry which is preliminary data.</text>
</comment>
<dbReference type="Pfam" id="PF00440">
    <property type="entry name" value="TetR_N"/>
    <property type="match status" value="1"/>
</dbReference>
<keyword evidence="3" id="KW-0804">Transcription</keyword>
<gene>
    <name evidence="6" type="ORF">M1843_08345</name>
</gene>
<dbReference type="InterPro" id="IPR049445">
    <property type="entry name" value="TetR_SbtR-like_C"/>
</dbReference>
<proteinExistence type="predicted"/>
<dbReference type="SUPFAM" id="SSF46689">
    <property type="entry name" value="Homeodomain-like"/>
    <property type="match status" value="1"/>
</dbReference>
<dbReference type="InterPro" id="IPR050109">
    <property type="entry name" value="HTH-type_TetR-like_transc_reg"/>
</dbReference>
<dbReference type="PANTHER" id="PTHR30055:SF234">
    <property type="entry name" value="HTH-TYPE TRANSCRIPTIONAL REGULATOR BETI"/>
    <property type="match status" value="1"/>
</dbReference>
<evidence type="ECO:0000259" key="5">
    <source>
        <dbReference type="PROSITE" id="PS50977"/>
    </source>
</evidence>
<evidence type="ECO:0000256" key="2">
    <source>
        <dbReference type="ARBA" id="ARBA00023125"/>
    </source>
</evidence>
<protein>
    <submittedName>
        <fullName evidence="6">TetR/AcrR family transcriptional regulator</fullName>
    </submittedName>
</protein>
<evidence type="ECO:0000256" key="3">
    <source>
        <dbReference type="ARBA" id="ARBA00023163"/>
    </source>
</evidence>